<gene>
    <name evidence="3" type="ORF">CDL15_Pgr025189</name>
</gene>
<dbReference type="PANTHER" id="PTHR45763">
    <property type="entry name" value="HYDROLASE, ALPHA/BETA FOLD FAMILY PROTEIN, EXPRESSED-RELATED"/>
    <property type="match status" value="1"/>
</dbReference>
<evidence type="ECO:0000313" key="3">
    <source>
        <dbReference type="EMBL" id="OWM69002.1"/>
    </source>
</evidence>
<reference evidence="4" key="1">
    <citation type="journal article" date="2017" name="Plant J.">
        <title>The pomegranate (Punica granatum L.) genome and the genomics of punicalagin biosynthesis.</title>
        <authorList>
            <person name="Qin G."/>
            <person name="Xu C."/>
            <person name="Ming R."/>
            <person name="Tang H."/>
            <person name="Guyot R."/>
            <person name="Kramer E.M."/>
            <person name="Hu Y."/>
            <person name="Yi X."/>
            <person name="Qi Y."/>
            <person name="Xu X."/>
            <person name="Gao Z."/>
            <person name="Pan H."/>
            <person name="Jian J."/>
            <person name="Tian Y."/>
            <person name="Yue Z."/>
            <person name="Xu Y."/>
        </authorList>
    </citation>
    <scope>NUCLEOTIDE SEQUENCE [LARGE SCALE GENOMIC DNA]</scope>
    <source>
        <strain evidence="4">cv. Dabenzi</strain>
    </source>
</reference>
<comment type="caution">
    <text evidence="3">The sequence shown here is derived from an EMBL/GenBank/DDBJ whole genome shotgun (WGS) entry which is preliminary data.</text>
</comment>
<dbReference type="AlphaFoldDB" id="A0A218WAA1"/>
<name>A0A218WAA1_PUNGR</name>
<dbReference type="InterPro" id="IPR000073">
    <property type="entry name" value="AB_hydrolase_1"/>
</dbReference>
<dbReference type="PANTHER" id="PTHR45763:SF51">
    <property type="entry name" value="ALPHA_BETA-HYDROLASES SUPERFAMILY PROTEIN"/>
    <property type="match status" value="1"/>
</dbReference>
<keyword evidence="1" id="KW-1133">Transmembrane helix</keyword>
<evidence type="ECO:0000256" key="1">
    <source>
        <dbReference type="SAM" id="Phobius"/>
    </source>
</evidence>
<dbReference type="SUPFAM" id="SSF53474">
    <property type="entry name" value="alpha/beta-Hydrolases"/>
    <property type="match status" value="1"/>
</dbReference>
<sequence length="410" mass="46910">MAFILSLVYEPYLAELTELNRGTIRYDDGCATQVHEEGQLYIRYAVSRSDQEQRGGLSASSNSGLQICTDTGNQMLQVAAAVLLAGGFGYVYKSLVPPQPKVCGSPGGPPVTSPRIKLSDGRHLAYRERGVPRDKAKHKVILVHGFDSSKDLYIPLSQELMEELDLCVIAFDRAGYGESDPYPKRSVKSEAFDIQELADELKLGPKFYLMGVSIGTFAVWLAGVALIVPVINFWWLSFPPKLVNEAFKQQLKRDQWKLWIAHHTPGLLYWWMTQRMFPYSSIMQRHPILLNERDLKTIQAMSKIPNPGEHKIRHQGEYESLYRDMMIHFGKWEFDPMELRSPFPNNEGSVYLWQGHNDKLVPFELQRFVAQKLPWIKYHEVSDGGHLMIHENALCEAMFRELLFGEEPSF</sequence>
<feature type="transmembrane region" description="Helical" evidence="1">
    <location>
        <begin position="207"/>
        <end position="236"/>
    </location>
</feature>
<dbReference type="Proteomes" id="UP000197138">
    <property type="component" value="Unassembled WGS sequence"/>
</dbReference>
<organism evidence="3 4">
    <name type="scientific">Punica granatum</name>
    <name type="common">Pomegranate</name>
    <dbReference type="NCBI Taxonomy" id="22663"/>
    <lineage>
        <taxon>Eukaryota</taxon>
        <taxon>Viridiplantae</taxon>
        <taxon>Streptophyta</taxon>
        <taxon>Embryophyta</taxon>
        <taxon>Tracheophyta</taxon>
        <taxon>Spermatophyta</taxon>
        <taxon>Magnoliopsida</taxon>
        <taxon>eudicotyledons</taxon>
        <taxon>Gunneridae</taxon>
        <taxon>Pentapetalae</taxon>
        <taxon>rosids</taxon>
        <taxon>malvids</taxon>
        <taxon>Myrtales</taxon>
        <taxon>Lythraceae</taxon>
        <taxon>Punica</taxon>
    </lineage>
</organism>
<dbReference type="EMBL" id="MTKT01004939">
    <property type="protein sequence ID" value="OWM69002.1"/>
    <property type="molecule type" value="Genomic_DNA"/>
</dbReference>
<dbReference type="FunFam" id="3.40.50.1820:FF:000270">
    <property type="entry name" value="Alpha/beta-Hydrolases superfamily protein"/>
    <property type="match status" value="1"/>
</dbReference>
<keyword evidence="1" id="KW-0812">Transmembrane</keyword>
<evidence type="ECO:0000259" key="2">
    <source>
        <dbReference type="Pfam" id="PF12697"/>
    </source>
</evidence>
<keyword evidence="1" id="KW-0472">Membrane</keyword>
<protein>
    <recommendedName>
        <fullName evidence="2">AB hydrolase-1 domain-containing protein</fullName>
    </recommendedName>
</protein>
<feature type="domain" description="AB hydrolase-1" evidence="2">
    <location>
        <begin position="140"/>
        <end position="392"/>
    </location>
</feature>
<dbReference type="Pfam" id="PF12697">
    <property type="entry name" value="Abhydrolase_6"/>
    <property type="match status" value="1"/>
</dbReference>
<dbReference type="Gene3D" id="3.40.50.1820">
    <property type="entry name" value="alpha/beta hydrolase"/>
    <property type="match status" value="1"/>
</dbReference>
<accession>A0A218WAA1</accession>
<feature type="transmembrane region" description="Helical" evidence="1">
    <location>
        <begin position="256"/>
        <end position="273"/>
    </location>
</feature>
<evidence type="ECO:0000313" key="4">
    <source>
        <dbReference type="Proteomes" id="UP000197138"/>
    </source>
</evidence>
<dbReference type="InterPro" id="IPR029058">
    <property type="entry name" value="AB_hydrolase_fold"/>
</dbReference>
<proteinExistence type="predicted"/>